<evidence type="ECO:0000256" key="2">
    <source>
        <dbReference type="SAM" id="Phobius"/>
    </source>
</evidence>
<feature type="region of interest" description="Disordered" evidence="1">
    <location>
        <begin position="1"/>
        <end position="157"/>
    </location>
</feature>
<gene>
    <name evidence="3" type="ORF">E9229_002086</name>
</gene>
<feature type="compositionally biased region" description="Low complexity" evidence="1">
    <location>
        <begin position="10"/>
        <end position="26"/>
    </location>
</feature>
<dbReference type="AlphaFoldDB" id="A0A839QMR5"/>
<dbReference type="Proteomes" id="UP000523000">
    <property type="component" value="Unassembled WGS sequence"/>
</dbReference>
<feature type="compositionally biased region" description="Low complexity" evidence="1">
    <location>
        <begin position="83"/>
        <end position="102"/>
    </location>
</feature>
<comment type="caution">
    <text evidence="3">The sequence shown here is derived from an EMBL/GenBank/DDBJ whole genome shotgun (WGS) entry which is preliminary data.</text>
</comment>
<dbReference type="EMBL" id="JACHVS010000001">
    <property type="protein sequence ID" value="MBB2995895.1"/>
    <property type="molecule type" value="Genomic_DNA"/>
</dbReference>
<accession>A0A839QMR5</accession>
<keyword evidence="2" id="KW-0472">Membrane</keyword>
<dbReference type="InterPro" id="IPR007060">
    <property type="entry name" value="FtsL/DivIC"/>
</dbReference>
<evidence type="ECO:0000313" key="4">
    <source>
        <dbReference type="Proteomes" id="UP000523000"/>
    </source>
</evidence>
<organism evidence="3 4">
    <name type="scientific">Paeniglutamicibacter cryotolerans</name>
    <dbReference type="NCBI Taxonomy" id="670079"/>
    <lineage>
        <taxon>Bacteria</taxon>
        <taxon>Bacillati</taxon>
        <taxon>Actinomycetota</taxon>
        <taxon>Actinomycetes</taxon>
        <taxon>Micrococcales</taxon>
        <taxon>Micrococcaceae</taxon>
        <taxon>Paeniglutamicibacter</taxon>
    </lineage>
</organism>
<keyword evidence="3" id="KW-0131">Cell cycle</keyword>
<proteinExistence type="predicted"/>
<keyword evidence="4" id="KW-1185">Reference proteome</keyword>
<keyword evidence="2" id="KW-1133">Transmembrane helix</keyword>
<reference evidence="3 4" key="1">
    <citation type="submission" date="2020-08" db="EMBL/GenBank/DDBJ databases">
        <title>Sequencing the genomes of 1000 actinobacteria strains.</title>
        <authorList>
            <person name="Klenk H.-P."/>
        </authorList>
    </citation>
    <scope>NUCLEOTIDE SEQUENCE [LARGE SCALE GENOMIC DNA]</scope>
    <source>
        <strain evidence="3 4">DSM 22826</strain>
    </source>
</reference>
<evidence type="ECO:0000256" key="1">
    <source>
        <dbReference type="SAM" id="MobiDB-lite"/>
    </source>
</evidence>
<feature type="compositionally biased region" description="Pro residues" evidence="1">
    <location>
        <begin position="32"/>
        <end position="41"/>
    </location>
</feature>
<dbReference type="RefSeq" id="WP_246380462.1">
    <property type="nucleotide sequence ID" value="NZ_JACHVS010000001.1"/>
</dbReference>
<feature type="compositionally biased region" description="Basic and acidic residues" evidence="1">
    <location>
        <begin position="140"/>
        <end position="156"/>
    </location>
</feature>
<name>A0A839QMR5_9MICC</name>
<dbReference type="Pfam" id="PF04977">
    <property type="entry name" value="DivIC"/>
    <property type="match status" value="1"/>
</dbReference>
<feature type="transmembrane region" description="Helical" evidence="2">
    <location>
        <begin position="167"/>
        <end position="188"/>
    </location>
</feature>
<keyword evidence="3" id="KW-0132">Cell division</keyword>
<evidence type="ECO:0000313" key="3">
    <source>
        <dbReference type="EMBL" id="MBB2995895.1"/>
    </source>
</evidence>
<sequence>MAERRPPMPRNGGRPSSAAPRSGRSAESTPVTPLPADPQPVNPLQAPKVVAMGAIPENRRSASNPARRRSTPQAPAKLPLKLKAQTPNTKPKTKTPAKAPAKFPVPPKAQAPRQRPTASQRRSDDRTMLSGAIRAPHGSEPVEPKLKGKANTEDSKPIPARSFSGRLLVLSLVLAVFAVMLVPTIGIYTRQRAEISDLRASIADKQVEQQELKDQIARWDDPLYIKQQARDRINLVMPGERNYMVIGSSATSPEAEPVNESPEQVRTDLPWVDALWDTVQRAATD</sequence>
<keyword evidence="2" id="KW-0812">Transmembrane</keyword>
<dbReference type="GO" id="GO:0051301">
    <property type="term" value="P:cell division"/>
    <property type="evidence" value="ECO:0007669"/>
    <property type="project" value="UniProtKB-KW"/>
</dbReference>
<protein>
    <submittedName>
        <fullName evidence="3">Cell division protein FtsB</fullName>
    </submittedName>
</protein>